<dbReference type="RefSeq" id="WP_088260178.1">
    <property type="nucleotide sequence ID" value="NZ_NIDE01000019.1"/>
</dbReference>
<comment type="subcellular location">
    <subcellularLocation>
        <location evidence="1">Virion</location>
    </subcellularLocation>
</comment>
<evidence type="ECO:0000313" key="4">
    <source>
        <dbReference type="EMBL" id="OWK34960.1"/>
    </source>
</evidence>
<name>A0A225D023_9BACT</name>
<gene>
    <name evidence="4" type="ORF">FRUB_09802</name>
</gene>
<feature type="domain" description="Phage capsid-like C-terminal" evidence="3">
    <location>
        <begin position="181"/>
        <end position="455"/>
    </location>
</feature>
<accession>A0A225D023</accession>
<reference evidence="5" key="1">
    <citation type="submission" date="2017-06" db="EMBL/GenBank/DDBJ databases">
        <title>Genome analysis of Fimbriiglobus ruber SP5, the first member of the order Planctomycetales with confirmed chitinolytic capability.</title>
        <authorList>
            <person name="Ravin N.V."/>
            <person name="Rakitin A.L."/>
            <person name="Ivanova A.A."/>
            <person name="Beletsky A.V."/>
            <person name="Kulichevskaya I.S."/>
            <person name="Mardanov A.V."/>
            <person name="Dedysh S.N."/>
        </authorList>
    </citation>
    <scope>NUCLEOTIDE SEQUENCE [LARGE SCALE GENOMIC DNA]</scope>
    <source>
        <strain evidence="5">SP5</strain>
    </source>
</reference>
<evidence type="ECO:0000259" key="3">
    <source>
        <dbReference type="Pfam" id="PF05065"/>
    </source>
</evidence>
<organism evidence="4 5">
    <name type="scientific">Fimbriiglobus ruber</name>
    <dbReference type="NCBI Taxonomy" id="1908690"/>
    <lineage>
        <taxon>Bacteria</taxon>
        <taxon>Pseudomonadati</taxon>
        <taxon>Planctomycetota</taxon>
        <taxon>Planctomycetia</taxon>
        <taxon>Gemmatales</taxon>
        <taxon>Gemmataceae</taxon>
        <taxon>Fimbriiglobus</taxon>
    </lineage>
</organism>
<dbReference type="InterPro" id="IPR024455">
    <property type="entry name" value="Phage_capsid"/>
</dbReference>
<dbReference type="Gene3D" id="3.30.2320.10">
    <property type="entry name" value="hypothetical protein PF0899 domain"/>
    <property type="match status" value="1"/>
</dbReference>
<dbReference type="EMBL" id="NIDE01000019">
    <property type="protein sequence ID" value="OWK34960.1"/>
    <property type="molecule type" value="Genomic_DNA"/>
</dbReference>
<dbReference type="NCBIfam" id="TIGR01554">
    <property type="entry name" value="major_cap_HK97"/>
    <property type="match status" value="1"/>
</dbReference>
<dbReference type="SUPFAM" id="SSF56563">
    <property type="entry name" value="Major capsid protein gp5"/>
    <property type="match status" value="1"/>
</dbReference>
<dbReference type="Proteomes" id="UP000214646">
    <property type="component" value="Unassembled WGS sequence"/>
</dbReference>
<proteinExistence type="predicted"/>
<keyword evidence="5" id="KW-1185">Reference proteome</keyword>
<sequence>MSKLAALREKRKELAAGVRQQADVMNADGYTPSAEDQAKWEKINGDYDATLKALEREEAVGRIEAAVAGPAGERFGSPVEHRSGRSGGSVSEYDRAVALGAWVKRQMGKRLTTEQQAACSATDIDPNEKEFIFNLLPTSATSDLQEVARANPGRGRLSALRSRFDHVDFRANLSNQSGPAGGYLIPPASLLREIEINLLAYGGLLEVADTITTQTGERMGWPTTDDTFNKGRRLGPNAATAPPGANTKEPKFGQVYLDAYKYTTDACLVPYELIEDAIVDVPKLLGSLLGVRLGRILNDECTTGTGNSMPMGIVTAAVLGGSTQIVKAGQIGADDILNLYHSVDPAYRVGDGIGFMMHDKILLQVRKLKDGDGQYLFKSGADYGKPDTLFGEQIFINQSMTQTQTSTDYPMIFGQLGKYKIRRVREMRMYRLEERYRDTDQDGFLALIRADGNLLTAGTPPVKALQGK</sequence>
<evidence type="ECO:0000256" key="1">
    <source>
        <dbReference type="ARBA" id="ARBA00004328"/>
    </source>
</evidence>
<dbReference type="OrthoDB" id="9806592at2"/>
<dbReference type="Pfam" id="PF05065">
    <property type="entry name" value="Phage_capsid"/>
    <property type="match status" value="1"/>
</dbReference>
<dbReference type="InterPro" id="IPR054612">
    <property type="entry name" value="Phage_capsid-like_C"/>
</dbReference>
<feature type="region of interest" description="Disordered" evidence="2">
    <location>
        <begin position="216"/>
        <end position="247"/>
    </location>
</feature>
<evidence type="ECO:0000313" key="5">
    <source>
        <dbReference type="Proteomes" id="UP000214646"/>
    </source>
</evidence>
<feature type="compositionally biased region" description="Low complexity" evidence="2">
    <location>
        <begin position="235"/>
        <end position="247"/>
    </location>
</feature>
<dbReference type="AlphaFoldDB" id="A0A225D023"/>
<protein>
    <submittedName>
        <fullName evidence="4">Phage major capsid protein</fullName>
    </submittedName>
</protein>
<comment type="caution">
    <text evidence="4">The sequence shown here is derived from an EMBL/GenBank/DDBJ whole genome shotgun (WGS) entry which is preliminary data.</text>
</comment>
<evidence type="ECO:0000256" key="2">
    <source>
        <dbReference type="SAM" id="MobiDB-lite"/>
    </source>
</evidence>